<evidence type="ECO:0000256" key="6">
    <source>
        <dbReference type="ARBA" id="ARBA00023242"/>
    </source>
</evidence>
<organism evidence="9 11">
    <name type="scientific">Ostreococcus tauri</name>
    <name type="common">Marine green alga</name>
    <dbReference type="NCBI Taxonomy" id="70448"/>
    <lineage>
        <taxon>Eukaryota</taxon>
        <taxon>Viridiplantae</taxon>
        <taxon>Chlorophyta</taxon>
        <taxon>Mamiellophyceae</taxon>
        <taxon>Mamiellales</taxon>
        <taxon>Bathycoccaceae</taxon>
        <taxon>Ostreococcus</taxon>
    </lineage>
</organism>
<evidence type="ECO:0000313" key="10">
    <source>
        <dbReference type="EMBL" id="OUS49471.1"/>
    </source>
</evidence>
<feature type="domain" description="Dof-type" evidence="8">
    <location>
        <begin position="123"/>
        <end position="177"/>
    </location>
</feature>
<dbReference type="PANTHER" id="PTHR31089">
    <property type="entry name" value="CYCLIC DOF FACTOR 2"/>
    <property type="match status" value="1"/>
</dbReference>
<gene>
    <name evidence="10" type="ORF">BE221DRAFT_188762</name>
    <name evidence="9" type="ORF">OT_ostta04g02850</name>
</gene>
<reference evidence="10" key="3">
    <citation type="submission" date="2017-04" db="EMBL/GenBank/DDBJ databases">
        <title>Population genomics of picophytoplankton unveils novel chromosome hypervariability.</title>
        <authorList>
            <consortium name="DOE Joint Genome Institute"/>
            <person name="Blanc-Mathieu R."/>
            <person name="Krasovec M."/>
            <person name="Hebrard M."/>
            <person name="Yau S."/>
            <person name="Desgranges E."/>
            <person name="Martin J."/>
            <person name="Schackwitz W."/>
            <person name="Kuo A."/>
            <person name="Salin G."/>
            <person name="Donnadieu C."/>
            <person name="Desdevises Y."/>
            <person name="Sanchez-Ferandin S."/>
            <person name="Moreau H."/>
            <person name="Rivals E."/>
            <person name="Grigoriev I.V."/>
            <person name="Grimsley N."/>
            <person name="Eyre-Walker A."/>
            <person name="Piganeau G."/>
        </authorList>
    </citation>
    <scope>NUCLEOTIDE SEQUENCE [LARGE SCALE GENOMIC DNA]</scope>
    <source>
        <strain evidence="10">RCC 1115</strain>
    </source>
</reference>
<accession>A0A1Y5IIT5</accession>
<evidence type="ECO:0000256" key="4">
    <source>
        <dbReference type="ARBA" id="ARBA00023125"/>
    </source>
</evidence>
<evidence type="ECO:0000259" key="8">
    <source>
        <dbReference type="PROSITE" id="PS50884"/>
    </source>
</evidence>
<keyword evidence="11" id="KW-1185">Reference proteome</keyword>
<feature type="compositionally biased region" description="Basic and acidic residues" evidence="7">
    <location>
        <begin position="94"/>
        <end position="117"/>
    </location>
</feature>
<protein>
    <submittedName>
        <fullName evidence="10">Dof domain, zinc finger-domain-containing protein</fullName>
    </submittedName>
    <submittedName>
        <fullName evidence="9">Zinc finger, Dof-type</fullName>
    </submittedName>
</protein>
<feature type="compositionally biased region" description="Basic and acidic residues" evidence="7">
    <location>
        <begin position="205"/>
        <end position="225"/>
    </location>
</feature>
<evidence type="ECO:0000256" key="5">
    <source>
        <dbReference type="ARBA" id="ARBA00023163"/>
    </source>
</evidence>
<reference evidence="9" key="2">
    <citation type="journal article" date="2014" name="BMC Genomics">
        <title>An improved genome of the model marine alga Ostreococcus tauri unfolds by assessing Illumina de novo assemblies.</title>
        <authorList>
            <person name="Blanc-Mathieu R."/>
            <person name="Verhelst B."/>
            <person name="Derelle E."/>
            <person name="Rombauts S."/>
            <person name="Bouget F.Y."/>
            <person name="Carre I."/>
            <person name="Chateau A."/>
            <person name="Eyre-Walker A."/>
            <person name="Grimsley N."/>
            <person name="Moreau H."/>
            <person name="Piegu B."/>
            <person name="Rivals E."/>
            <person name="Schackwitz W."/>
            <person name="Van de Peer Y."/>
            <person name="Piganeau G."/>
        </authorList>
    </citation>
    <scope>NUCLEOTIDE SEQUENCE</scope>
    <source>
        <strain evidence="9">RCC4221</strain>
    </source>
</reference>
<dbReference type="AlphaFoldDB" id="A0A090M012"/>
<dbReference type="GO" id="GO:0003700">
    <property type="term" value="F:DNA-binding transcription factor activity"/>
    <property type="evidence" value="ECO:0007669"/>
    <property type="project" value="InterPro"/>
</dbReference>
<feature type="region of interest" description="Disordered" evidence="7">
    <location>
        <begin position="169"/>
        <end position="283"/>
    </location>
</feature>
<feature type="compositionally biased region" description="Low complexity" evidence="7">
    <location>
        <begin position="265"/>
        <end position="276"/>
    </location>
</feature>
<feature type="compositionally biased region" description="Basic and acidic residues" evidence="7">
    <location>
        <begin position="17"/>
        <end position="27"/>
    </location>
</feature>
<name>A0A090M012_OSTTA</name>
<evidence type="ECO:0000313" key="11">
    <source>
        <dbReference type="Proteomes" id="UP000009170"/>
    </source>
</evidence>
<sequence length="513" mass="55544">MRARGANARDGTSVVVVRDDGRDDARGAKGQGASGLDAIFAAIPENELRSTDNANEKKMTHEKRTSKRREGERESAEARAKTNAAASTPVVSQRRGEEGRKATAKVDAKGKAREPLPKPEYTPQCPRCKSEDTKFCYYNNYNIKQPRFYCKECCRYWTEGGLLRNVRVGAGRRKSKSAKDKEAANTVTDKPAVGDDALGAKRSRRTGDDNRGREKSARNQKRDGSSDGSATEAEQGEGTFEYARGFPHGSNTGSDTAVRGRSPPEEQGSAEGEGSQRPGDHMRFLGGWGIDPSVARYVSTGLLPPNDDAIQAQAAAAAAASAAILNEATRWGMHFWNKQSTFPYNMPSSSSTSTMSEFPGNAQVGRGGVPTPIALAALKCERVAQPTPLHPTAAAAASTYGTVPRTQGTTTPTTAVMPSSPMAMQYVSMFQNPWAQFCVHSDKGFQANPAMFQEMQQQMFNQQMAHFMQLHGGMFPTFGGFPGAPQPQQSTQPQQQEGKSEAEPSERRQNTSK</sequence>
<dbReference type="Proteomes" id="UP000195557">
    <property type="component" value="Unassembled WGS sequence"/>
</dbReference>
<keyword evidence="2" id="KW-0862">Zinc</keyword>
<keyword evidence="4" id="KW-0238">DNA-binding</keyword>
<reference evidence="9 11" key="1">
    <citation type="journal article" date="2006" name="Proc. Natl. Acad. Sci. U.S.A.">
        <title>Genome analysis of the smallest free-living eukaryote Ostreococcus tauri unveils many unique features.</title>
        <authorList>
            <person name="Derelle E."/>
            <person name="Ferraz C."/>
            <person name="Rombauts S."/>
            <person name="Rouze P."/>
            <person name="Worden A.Z."/>
            <person name="Robbens S."/>
            <person name="Partensky F."/>
            <person name="Degroeve S."/>
            <person name="Echeynie S."/>
            <person name="Cooke R."/>
            <person name="Saeys Y."/>
            <person name="Wuyts J."/>
            <person name="Jabbari K."/>
            <person name="Bowler C."/>
            <person name="Panaud O."/>
            <person name="Piegu B."/>
            <person name="Ball S.G."/>
            <person name="Ral J.-P."/>
            <person name="Bouget F.-Y."/>
            <person name="Piganeau G."/>
            <person name="De Baets B."/>
            <person name="Picard A."/>
            <person name="Delseny M."/>
            <person name="Demaille J."/>
            <person name="Van de Peer Y."/>
            <person name="Moreau H."/>
        </authorList>
    </citation>
    <scope>NUCLEOTIDE SEQUENCE [LARGE SCALE GENOMIC DNA]</scope>
    <source>
        <strain evidence="9 11">OTTH0595</strain>
    </source>
</reference>
<dbReference type="PANTHER" id="PTHR31089:SF1">
    <property type="entry name" value="CYCLIC DOF FACTOR 3"/>
    <property type="match status" value="1"/>
</dbReference>
<evidence type="ECO:0000256" key="7">
    <source>
        <dbReference type="SAM" id="MobiDB-lite"/>
    </source>
</evidence>
<evidence type="ECO:0000256" key="2">
    <source>
        <dbReference type="ARBA" id="ARBA00022833"/>
    </source>
</evidence>
<dbReference type="InParanoid" id="A0A090M012"/>
<keyword evidence="1" id="KW-0479">Metal-binding</keyword>
<feature type="compositionally biased region" description="Low complexity" evidence="7">
    <location>
        <begin position="486"/>
        <end position="496"/>
    </location>
</feature>
<dbReference type="Proteomes" id="UP000009170">
    <property type="component" value="Unassembled WGS sequence"/>
</dbReference>
<dbReference type="PROSITE" id="PS01361">
    <property type="entry name" value="ZF_DOF_1"/>
    <property type="match status" value="1"/>
</dbReference>
<feature type="region of interest" description="Disordered" evidence="7">
    <location>
        <begin position="476"/>
        <end position="513"/>
    </location>
</feature>
<dbReference type="InterPro" id="IPR045174">
    <property type="entry name" value="Dof"/>
</dbReference>
<keyword evidence="6" id="KW-0539">Nucleus</keyword>
<dbReference type="STRING" id="70448.A0A090M012"/>
<dbReference type="InterPro" id="IPR003851">
    <property type="entry name" value="Znf_Dof"/>
</dbReference>
<dbReference type="GO" id="GO:0046872">
    <property type="term" value="F:metal ion binding"/>
    <property type="evidence" value="ECO:0007669"/>
    <property type="project" value="UniProtKB-KW"/>
</dbReference>
<evidence type="ECO:0000256" key="3">
    <source>
        <dbReference type="ARBA" id="ARBA00023015"/>
    </source>
</evidence>
<proteinExistence type="predicted"/>
<dbReference type="EMBL" id="KZ155771">
    <property type="protein sequence ID" value="OUS49471.1"/>
    <property type="molecule type" value="Genomic_DNA"/>
</dbReference>
<evidence type="ECO:0000256" key="1">
    <source>
        <dbReference type="ARBA" id="ARBA00022723"/>
    </source>
</evidence>
<accession>A0A454XNQ9</accession>
<dbReference type="Pfam" id="PF02701">
    <property type="entry name" value="Zn_ribbon_Dof"/>
    <property type="match status" value="1"/>
</dbReference>
<dbReference type="GO" id="GO:0003677">
    <property type="term" value="F:DNA binding"/>
    <property type="evidence" value="ECO:0007669"/>
    <property type="project" value="UniProtKB-KW"/>
</dbReference>
<dbReference type="OrthoDB" id="1927254at2759"/>
<dbReference type="EMBL" id="CAID01000004">
    <property type="protein sequence ID" value="CEF97605.1"/>
    <property type="molecule type" value="Genomic_DNA"/>
</dbReference>
<evidence type="ECO:0000313" key="9">
    <source>
        <dbReference type="EMBL" id="CEF97605.1"/>
    </source>
</evidence>
<feature type="compositionally biased region" description="Basic and acidic residues" evidence="7">
    <location>
        <begin position="46"/>
        <end position="80"/>
    </location>
</feature>
<keyword evidence="5" id="KW-0804">Transcription</keyword>
<dbReference type="PROSITE" id="PS50884">
    <property type="entry name" value="ZF_DOF_2"/>
    <property type="match status" value="1"/>
</dbReference>
<accession>A0A090M012</accession>
<feature type="region of interest" description="Disordered" evidence="7">
    <location>
        <begin position="395"/>
        <end position="414"/>
    </location>
</feature>
<keyword evidence="3" id="KW-0805">Transcription regulation</keyword>
<feature type="compositionally biased region" description="Basic and acidic residues" evidence="7">
    <location>
        <begin position="498"/>
        <end position="513"/>
    </location>
</feature>
<feature type="region of interest" description="Disordered" evidence="7">
    <location>
        <begin position="1"/>
        <end position="124"/>
    </location>
</feature>